<evidence type="ECO:0000313" key="4">
    <source>
        <dbReference type="EMBL" id="ASJ17303.1"/>
    </source>
</evidence>
<gene>
    <name evidence="4" type="ORF">A3L04_09595</name>
    <name evidence="5" type="ORF">CHITON_1153</name>
</gene>
<dbReference type="AlphaFoldDB" id="A0A160VSQ7"/>
<dbReference type="InterPro" id="IPR052901">
    <property type="entry name" value="Bact_TGase-like"/>
</dbReference>
<dbReference type="STRING" id="54262.CHITON_1153"/>
<evidence type="ECO:0000313" key="7">
    <source>
        <dbReference type="Proteomes" id="UP000250189"/>
    </source>
</evidence>
<proteinExistence type="predicted"/>
<feature type="compositionally biased region" description="Basic and acidic residues" evidence="1">
    <location>
        <begin position="322"/>
        <end position="333"/>
    </location>
</feature>
<reference evidence="6" key="2">
    <citation type="submission" date="2016-01" db="EMBL/GenBank/DDBJ databases">
        <authorList>
            <person name="Vorgias C.E."/>
        </authorList>
    </citation>
    <scope>NUCLEOTIDE SEQUENCE [LARGE SCALE GENOMIC DNA]</scope>
</reference>
<dbReference type="EMBL" id="LN999010">
    <property type="protein sequence ID" value="CUX77932.1"/>
    <property type="molecule type" value="Genomic_DNA"/>
</dbReference>
<keyword evidence="2" id="KW-0472">Membrane</keyword>
<dbReference type="KEGG" id="tch:CHITON_1153"/>
<dbReference type="InterPro" id="IPR038765">
    <property type="entry name" value="Papain-like_cys_pep_sf"/>
</dbReference>
<reference evidence="5" key="1">
    <citation type="submission" date="2016-01" db="EMBL/GenBank/DDBJ databases">
        <authorList>
            <person name="Oliw E.H."/>
        </authorList>
    </citation>
    <scope>NUCLEOTIDE SEQUENCE</scope>
    <source>
        <strain evidence="5">1</strain>
    </source>
</reference>
<keyword evidence="2" id="KW-0812">Transmembrane</keyword>
<dbReference type="SUPFAM" id="SSF54001">
    <property type="entry name" value="Cysteine proteinases"/>
    <property type="match status" value="1"/>
</dbReference>
<keyword evidence="5" id="KW-0645">Protease</keyword>
<dbReference type="GO" id="GO:0006508">
    <property type="term" value="P:proteolysis"/>
    <property type="evidence" value="ECO:0007669"/>
    <property type="project" value="UniProtKB-KW"/>
</dbReference>
<dbReference type="InterPro" id="IPR002931">
    <property type="entry name" value="Transglutaminase-like"/>
</dbReference>
<evidence type="ECO:0000259" key="3">
    <source>
        <dbReference type="SMART" id="SM00460"/>
    </source>
</evidence>
<keyword evidence="7" id="KW-1185">Reference proteome</keyword>
<dbReference type="Proteomes" id="UP000250189">
    <property type="component" value="Chromosome"/>
</dbReference>
<evidence type="ECO:0000256" key="1">
    <source>
        <dbReference type="SAM" id="MobiDB-lite"/>
    </source>
</evidence>
<keyword evidence="5" id="KW-0378">Hydrolase</keyword>
<feature type="transmembrane region" description="Helical" evidence="2">
    <location>
        <begin position="773"/>
        <end position="795"/>
    </location>
</feature>
<dbReference type="Proteomes" id="UP000093069">
    <property type="component" value="Chromosome I"/>
</dbReference>
<protein>
    <submittedName>
        <fullName evidence="5">FIG001454: Transglutaminase-like enzymes, putative cysteine proteases</fullName>
    </submittedName>
</protein>
<dbReference type="EMBL" id="CP015193">
    <property type="protein sequence ID" value="ASJ17303.1"/>
    <property type="molecule type" value="Genomic_DNA"/>
</dbReference>
<dbReference type="GO" id="GO:0008233">
    <property type="term" value="F:peptidase activity"/>
    <property type="evidence" value="ECO:0007669"/>
    <property type="project" value="UniProtKB-KW"/>
</dbReference>
<dbReference type="RefSeq" id="WP_068577600.1">
    <property type="nucleotide sequence ID" value="NZ_CP015193.1"/>
</dbReference>
<dbReference type="Pfam" id="PF01841">
    <property type="entry name" value="Transglut_core"/>
    <property type="match status" value="1"/>
</dbReference>
<dbReference type="SMART" id="SM00460">
    <property type="entry name" value="TGc"/>
    <property type="match status" value="1"/>
</dbReference>
<dbReference type="PANTHER" id="PTHR42736:SF1">
    <property type="entry name" value="PROTEIN-GLUTAMINE GAMMA-GLUTAMYLTRANSFERASE"/>
    <property type="match status" value="1"/>
</dbReference>
<dbReference type="GeneID" id="33322834"/>
<reference evidence="4 7" key="3">
    <citation type="submission" date="2016-04" db="EMBL/GenBank/DDBJ databases">
        <title>Complete genome sequence of Thermococcus chitonophagus type strain GC74.</title>
        <authorList>
            <person name="Oger P.M."/>
        </authorList>
    </citation>
    <scope>NUCLEOTIDE SEQUENCE [LARGE SCALE GENOMIC DNA]</scope>
    <source>
        <strain evidence="4 7">GC74</strain>
    </source>
</reference>
<dbReference type="PANTHER" id="PTHR42736">
    <property type="entry name" value="PROTEIN-GLUTAMINE GAMMA-GLUTAMYLTRANSFERASE"/>
    <property type="match status" value="1"/>
</dbReference>
<accession>A0A160VSQ7</accession>
<evidence type="ECO:0000313" key="6">
    <source>
        <dbReference type="Proteomes" id="UP000093069"/>
    </source>
</evidence>
<organism evidence="5 6">
    <name type="scientific">Thermococcus chitonophagus</name>
    <dbReference type="NCBI Taxonomy" id="54262"/>
    <lineage>
        <taxon>Archaea</taxon>
        <taxon>Methanobacteriati</taxon>
        <taxon>Methanobacteriota</taxon>
        <taxon>Thermococci</taxon>
        <taxon>Thermococcales</taxon>
        <taxon>Thermococcaceae</taxon>
        <taxon>Thermococcus</taxon>
    </lineage>
</organism>
<evidence type="ECO:0000313" key="5">
    <source>
        <dbReference type="EMBL" id="CUX77932.1"/>
    </source>
</evidence>
<keyword evidence="2" id="KW-1133">Transmembrane helix</keyword>
<feature type="domain" description="Transglutaminase-like" evidence="3">
    <location>
        <begin position="247"/>
        <end position="315"/>
    </location>
</feature>
<evidence type="ECO:0000256" key="2">
    <source>
        <dbReference type="SAM" id="Phobius"/>
    </source>
</evidence>
<sequence>MKGVKEVLSALIIGIAGLLILSASIPQGLVPNLAQNIQENEHDIDLRENAIRSALLNNTPVMVVYEERGIVEYLRQNVYYRYENGRWTGEQQFKGVSVFGYVPIFKPTNPHKTLTDKITVEMRSPLISGNIYTALYTARLSIPAIYSEEYIIFRPSRYPVQSYEFEVEKYEFPPNILKNASVPEIKKYLQTPKLSTRVYELAKNITRGISSPYEKALAIERFLKQNYIYDETAPPAPPGIDPVEWFLFYSKRGVCLDFNTAFVILARINGLPARLVTGFRVEPKPGKQEVLLKQAHAWAEVYFNGLGWVTFDATGSPRQSKGKKEQQRPREETIPEVRIPLGESRTVALQVKSKNISVNSPLPVTLHRHGDQVILNITGTKVGKFKLVIVADTKNITVPVIVGYKTIVRITEWPHEVRTGANFTVKGIVTTLSGAPVPVGSVRIELRKDKRTPGKIIGRGRVVNGKFNVTCSAAGVAGKYQLVAIYEGGEVYFPSVSDPEIVIKDKAKIYVNKFNYTKVGPIKIEGFLGTEGGAFLSEEPIEIILDGKLLGVARTDKNGKFSFSFVLTSPGLHNLTILYSGQEGVEGDSETITFRAIEASISIPALADAGDYLKITGQIEGIKSGRLKITGDFGEYSVSINNEGHFKVEIPVPRNFEGYKRVAVYYEDLLLAEKYVYVRQKIIVEASGTIMVAKKPNDLIIRVRYTNGTPVSRARIVLTAFNSTFVNFTDEMGISKFVLTPPSPGTYPLDVMVITSNGFEVTPIKVRVYKYPIYVYIALAALIVSLGAFSIRALLTHEVLKIFTTRDPPIYVNREEISVTSNVPISLYVDGKFYAKGKEFTLKLSPGNHEIWGKFLLFRSKPLRIKVCKNREEAIIEAFEKCADGEPSKTAREILGVNKIVLIFEKVRYGLKSASVKEFLEFIKSACRRDI</sequence>
<feature type="region of interest" description="Disordered" evidence="1">
    <location>
        <begin position="314"/>
        <end position="333"/>
    </location>
</feature>
<dbReference type="Gene3D" id="3.10.620.30">
    <property type="match status" value="1"/>
</dbReference>
<dbReference type="OrthoDB" id="18481at2157"/>
<name>A0A160VSQ7_9EURY</name>